<evidence type="ECO:0000256" key="1">
    <source>
        <dbReference type="SAM" id="MobiDB-lite"/>
    </source>
</evidence>
<feature type="compositionally biased region" description="Low complexity" evidence="1">
    <location>
        <begin position="9"/>
        <end position="24"/>
    </location>
</feature>
<keyword evidence="3" id="KW-1185">Reference proteome</keyword>
<comment type="caution">
    <text evidence="2">The sequence shown here is derived from an EMBL/GenBank/DDBJ whole genome shotgun (WGS) entry which is preliminary data.</text>
</comment>
<dbReference type="AlphaFoldDB" id="A0A9W9MTK5"/>
<protein>
    <submittedName>
        <fullName evidence="2">Uncharacterized protein</fullName>
    </submittedName>
</protein>
<evidence type="ECO:0000313" key="2">
    <source>
        <dbReference type="EMBL" id="KAJ5207129.1"/>
    </source>
</evidence>
<dbReference type="Proteomes" id="UP001150879">
    <property type="component" value="Unassembled WGS sequence"/>
</dbReference>
<dbReference type="OrthoDB" id="10037289at2759"/>
<evidence type="ECO:0000313" key="3">
    <source>
        <dbReference type="Proteomes" id="UP001150879"/>
    </source>
</evidence>
<organism evidence="2 3">
    <name type="scientific">Penicillium cf. griseofulvum</name>
    <dbReference type="NCBI Taxonomy" id="2972120"/>
    <lineage>
        <taxon>Eukaryota</taxon>
        <taxon>Fungi</taxon>
        <taxon>Dikarya</taxon>
        <taxon>Ascomycota</taxon>
        <taxon>Pezizomycotina</taxon>
        <taxon>Eurotiomycetes</taxon>
        <taxon>Eurotiomycetidae</taxon>
        <taxon>Eurotiales</taxon>
        <taxon>Aspergillaceae</taxon>
        <taxon>Penicillium</taxon>
    </lineage>
</organism>
<gene>
    <name evidence="2" type="ORF">N7472_003577</name>
</gene>
<accession>A0A9W9MTK5</accession>
<reference evidence="2" key="1">
    <citation type="submission" date="2022-11" db="EMBL/GenBank/DDBJ databases">
        <authorList>
            <person name="Petersen C."/>
        </authorList>
    </citation>
    <scope>NUCLEOTIDE SEQUENCE</scope>
    <source>
        <strain evidence="2">IBT 16849</strain>
    </source>
</reference>
<feature type="region of interest" description="Disordered" evidence="1">
    <location>
        <begin position="63"/>
        <end position="103"/>
    </location>
</feature>
<sequence length="103" mass="11638">MPPKRKSTDSTASSTKKSKGPSPKVDMEIERALDRRWASVSVSRNADSGFKLRTRDPVKAFLITENESEDEEDEEFIEQKRKDDLEADDTTTLKPASEHPGEK</sequence>
<reference evidence="2" key="2">
    <citation type="journal article" date="2023" name="IMA Fungus">
        <title>Comparative genomic study of the Penicillium genus elucidates a diverse pangenome and 15 lateral gene transfer events.</title>
        <authorList>
            <person name="Petersen C."/>
            <person name="Sorensen T."/>
            <person name="Nielsen M.R."/>
            <person name="Sondergaard T.E."/>
            <person name="Sorensen J.L."/>
            <person name="Fitzpatrick D.A."/>
            <person name="Frisvad J.C."/>
            <person name="Nielsen K.L."/>
        </authorList>
    </citation>
    <scope>NUCLEOTIDE SEQUENCE</scope>
    <source>
        <strain evidence="2">IBT 16849</strain>
    </source>
</reference>
<name>A0A9W9MTK5_9EURO</name>
<feature type="region of interest" description="Disordered" evidence="1">
    <location>
        <begin position="1"/>
        <end position="27"/>
    </location>
</feature>
<feature type="compositionally biased region" description="Acidic residues" evidence="1">
    <location>
        <begin position="66"/>
        <end position="76"/>
    </location>
</feature>
<dbReference type="EMBL" id="JAPQKP010000002">
    <property type="protein sequence ID" value="KAJ5207129.1"/>
    <property type="molecule type" value="Genomic_DNA"/>
</dbReference>
<proteinExistence type="predicted"/>